<reference evidence="1 2" key="1">
    <citation type="submission" date="2020-02" db="EMBL/GenBank/DDBJ databases">
        <title>Newly sequenced genome of strain CSTR1 showed variability in Candidatus Kuenenia stuttgartiensis genomes.</title>
        <authorList>
            <person name="Ding C."/>
            <person name="Adrian L."/>
        </authorList>
    </citation>
    <scope>NUCLEOTIDE SEQUENCE [LARGE SCALE GENOMIC DNA]</scope>
    <source>
        <strain evidence="1 2">CSTR1</strain>
    </source>
</reference>
<dbReference type="EMBL" id="CP049055">
    <property type="protein sequence ID" value="QII13987.1"/>
    <property type="molecule type" value="Genomic_DNA"/>
</dbReference>
<gene>
    <name evidence="1" type="ORF">KsCSTR_46080</name>
</gene>
<evidence type="ECO:0000313" key="1">
    <source>
        <dbReference type="EMBL" id="QII13987.1"/>
    </source>
</evidence>
<evidence type="ECO:0000313" key="2">
    <source>
        <dbReference type="Proteomes" id="UP000501926"/>
    </source>
</evidence>
<accession>A0A6G7GXQ1</accession>
<proteinExistence type="predicted"/>
<dbReference type="Proteomes" id="UP000501926">
    <property type="component" value="Chromosome"/>
</dbReference>
<organism evidence="1 2">
    <name type="scientific">Kuenenia stuttgartiensis</name>
    <dbReference type="NCBI Taxonomy" id="174633"/>
    <lineage>
        <taxon>Bacteria</taxon>
        <taxon>Pseudomonadati</taxon>
        <taxon>Planctomycetota</taxon>
        <taxon>Candidatus Brocadiia</taxon>
        <taxon>Candidatus Brocadiales</taxon>
        <taxon>Candidatus Brocadiaceae</taxon>
        <taxon>Candidatus Kuenenia</taxon>
    </lineage>
</organism>
<name>A0A6G7GXQ1_KUEST</name>
<protein>
    <submittedName>
        <fullName evidence="1">Uncharacterized protein</fullName>
    </submittedName>
</protein>
<dbReference type="AlphaFoldDB" id="A0A6G7GXQ1"/>
<sequence length="53" mass="5827">MLFAGKVLPSTHNVTGKLVPNLGETLLSSDTLCNSFHLPNDVYNKRIAQLTTR</sequence>